<organism evidence="3 4">
    <name type="scientific">Falsigemmobacter intermedius</name>
    <dbReference type="NCBI Taxonomy" id="1553448"/>
    <lineage>
        <taxon>Bacteria</taxon>
        <taxon>Pseudomonadati</taxon>
        <taxon>Pseudomonadota</taxon>
        <taxon>Alphaproteobacteria</taxon>
        <taxon>Rhodobacterales</taxon>
        <taxon>Paracoccaceae</taxon>
        <taxon>Falsigemmobacter</taxon>
    </lineage>
</organism>
<evidence type="ECO:0000256" key="1">
    <source>
        <dbReference type="SAM" id="SignalP"/>
    </source>
</evidence>
<keyword evidence="4" id="KW-1185">Reference proteome</keyword>
<evidence type="ECO:0000313" key="3">
    <source>
        <dbReference type="EMBL" id="RWY43225.1"/>
    </source>
</evidence>
<comment type="caution">
    <text evidence="3">The sequence shown here is derived from an EMBL/GenBank/DDBJ whole genome shotgun (WGS) entry which is preliminary data.</text>
</comment>
<protein>
    <submittedName>
        <fullName evidence="3">Peptidoglycan-binding protein</fullName>
    </submittedName>
</protein>
<name>A0A444MEA9_9RHOB</name>
<dbReference type="AlphaFoldDB" id="A0A444MEA9"/>
<feature type="domain" description="Peptidoglycan binding-like" evidence="2">
    <location>
        <begin position="171"/>
        <end position="224"/>
    </location>
</feature>
<dbReference type="Proteomes" id="UP000287168">
    <property type="component" value="Unassembled WGS sequence"/>
</dbReference>
<dbReference type="InterPro" id="IPR036365">
    <property type="entry name" value="PGBD-like_sf"/>
</dbReference>
<dbReference type="SUPFAM" id="SSF47090">
    <property type="entry name" value="PGBD-like"/>
    <property type="match status" value="1"/>
</dbReference>
<dbReference type="InterPro" id="IPR009003">
    <property type="entry name" value="Peptidase_S1_PA"/>
</dbReference>
<accession>A0A444MEA9</accession>
<dbReference type="InterPro" id="IPR002477">
    <property type="entry name" value="Peptidoglycan-bd-like"/>
</dbReference>
<dbReference type="EMBL" id="SBLC01000005">
    <property type="protein sequence ID" value="RWY43225.1"/>
    <property type="molecule type" value="Genomic_DNA"/>
</dbReference>
<feature type="chain" id="PRO_5019496330" evidence="1">
    <location>
        <begin position="26"/>
        <end position="598"/>
    </location>
</feature>
<dbReference type="SUPFAM" id="SSF50494">
    <property type="entry name" value="Trypsin-like serine proteases"/>
    <property type="match status" value="1"/>
</dbReference>
<keyword evidence="1" id="KW-0732">Signal</keyword>
<reference evidence="3 4" key="1">
    <citation type="journal article" date="2015" name="Int. J. Syst. Evol. Microbiol.">
        <title>Gemmobacter intermedius sp. nov., isolated from a white stork (Ciconia ciconia).</title>
        <authorList>
            <person name="Kampfer P."/>
            <person name="Jerzak L."/>
            <person name="Wilharm G."/>
            <person name="Golke J."/>
            <person name="Busse H.J."/>
            <person name="Glaeser S.P."/>
        </authorList>
    </citation>
    <scope>NUCLEOTIDE SEQUENCE [LARGE SCALE GENOMIC DNA]</scope>
    <source>
        <strain evidence="3 4">119/4</strain>
    </source>
</reference>
<sequence>MVRRLRLGTATALVALAGWTGAVRAQEGAGQVWIQIEARNSLPAAEERLQRWSAQLPGVTGFRLSSGWIAVAIGPFSPDEARARLSELRAAGMIPADSYIPDNRLLREQIWSDGGSAYAAPPLGAPIAPVTEAPLAAPRAGETGVVATEAPAETLAETLAESRAAEARLTRQDRRDIQEALAWAGTYTSGIDGAFGPGTRAAISEWQGRMDYDPTGVLSTAQRAELVGAWQAEVKALGLETVKDEEAGIQAVLPLGLVEFDRYAPPFVLYRPKASSGMELRLISQPGDQALLEALYHDLAASGLVPAEGPRELRRGGFSLSGRDGAVEVHARAELDGSAIRGWLLRAPAAEAERSLRVMQSLSAGFKGLGRQVLDPGLVPIDEGLRARLQNGLEPAPPRAALSGFYIDASGQVMTALAPLQGCREVYLDNVTRAGISWQDADLGLAVLRPESPLAPAVVAGFAAALPAKGAEAVLSGFSFGAGLSLPSVSFGRFETGTAPDGTPGRATLRMTATEADAGGVVLGPDGLVIGVLLPETEVAGTALPEGVALIAPAPQILQRVSTGGPRLQAAPVTAGVKAPEDLTRMGSDLAVQVICRS</sequence>
<dbReference type="Gene3D" id="1.10.101.10">
    <property type="entry name" value="PGBD-like superfamily/PGBD"/>
    <property type="match status" value="1"/>
</dbReference>
<feature type="signal peptide" evidence="1">
    <location>
        <begin position="1"/>
        <end position="25"/>
    </location>
</feature>
<dbReference type="OrthoDB" id="6810892at2"/>
<dbReference type="Pfam" id="PF01471">
    <property type="entry name" value="PG_binding_1"/>
    <property type="match status" value="1"/>
</dbReference>
<evidence type="ECO:0000259" key="2">
    <source>
        <dbReference type="Pfam" id="PF01471"/>
    </source>
</evidence>
<dbReference type="InterPro" id="IPR036366">
    <property type="entry name" value="PGBDSf"/>
</dbReference>
<evidence type="ECO:0000313" key="4">
    <source>
        <dbReference type="Proteomes" id="UP000287168"/>
    </source>
</evidence>
<gene>
    <name evidence="3" type="ORF">EP867_04745</name>
</gene>
<proteinExistence type="predicted"/>